<gene>
    <name evidence="3" type="ORF">DSOL_3914</name>
</gene>
<feature type="domain" description="HD-GYP" evidence="2">
    <location>
        <begin position="116"/>
        <end position="310"/>
    </location>
</feature>
<sequence>MNLVFEKLPPGFLVLGNHVHVDLFDASGLLLLTRGQLMTKRIWERLVRKEVYTLKAERNPVIPTVNNNKSFSKDLYWNIVGSIWSIYHEAKLITTQQISQTMVSIECIINEIKDKSIYMDFNSLQIDMVRFKEHDYCTFIHSVNVAILATLTARELGYKGRRLRYLTMGAILHDLGKLKVPCEILNKSEPLTESELNLIKQHPIEGEAMLRNADVLPSILRTVRQHHERWDGKGYPDGLSGIKIHLDAQIVAVADVYDALTADRPYRKALPPYHALEIILTVGKDFNPKVVEAFRKSLNLYPEDTIVTLNTGEIGIVVAVPTSFPTRPLVRLLFDSNGRYLNRETYIDLLYELTYFIKSIKCKNGVVV</sequence>
<dbReference type="SMART" id="SM00471">
    <property type="entry name" value="HDc"/>
    <property type="match status" value="1"/>
</dbReference>
<dbReference type="EMBL" id="MLBF01000040">
    <property type="protein sequence ID" value="OLN28679.1"/>
    <property type="molecule type" value="Genomic_DNA"/>
</dbReference>
<proteinExistence type="predicted"/>
<dbReference type="PROSITE" id="PS51831">
    <property type="entry name" value="HD"/>
    <property type="match status" value="1"/>
</dbReference>
<protein>
    <submittedName>
        <fullName evidence="3">HD-hydrolase domain</fullName>
    </submittedName>
</protein>
<comment type="caution">
    <text evidence="3">The sequence shown here is derived from an EMBL/GenBank/DDBJ whole genome shotgun (WGS) entry which is preliminary data.</text>
</comment>
<reference evidence="3 4" key="1">
    <citation type="submission" date="2016-09" db="EMBL/GenBank/DDBJ databases">
        <title>Complete genome of Desulfosporosinus sp. OL.</title>
        <authorList>
            <person name="Mardanov A."/>
            <person name="Beletsky A."/>
            <person name="Panova A."/>
            <person name="Karnachuk O."/>
            <person name="Ravin N."/>
        </authorList>
    </citation>
    <scope>NUCLEOTIDE SEQUENCE [LARGE SCALE GENOMIC DNA]</scope>
    <source>
        <strain evidence="3 4">OL</strain>
    </source>
</reference>
<dbReference type="NCBIfam" id="TIGR00277">
    <property type="entry name" value="HDIG"/>
    <property type="match status" value="1"/>
</dbReference>
<dbReference type="InterPro" id="IPR006675">
    <property type="entry name" value="HDIG_dom"/>
</dbReference>
<evidence type="ECO:0000313" key="4">
    <source>
        <dbReference type="Proteomes" id="UP000186102"/>
    </source>
</evidence>
<keyword evidence="3" id="KW-0378">Hydrolase</keyword>
<dbReference type="InterPro" id="IPR037522">
    <property type="entry name" value="HD_GYP_dom"/>
</dbReference>
<dbReference type="OrthoDB" id="9798833at2"/>
<dbReference type="STRING" id="1888891.DSOL_3914"/>
<dbReference type="PANTHER" id="PTHR43155:SF2">
    <property type="entry name" value="CYCLIC DI-GMP PHOSPHODIESTERASE PA4108"/>
    <property type="match status" value="1"/>
</dbReference>
<dbReference type="AlphaFoldDB" id="A0A1Q8QMX4"/>
<dbReference type="RefSeq" id="WP_075366336.1">
    <property type="nucleotide sequence ID" value="NZ_MLBF01000040.1"/>
</dbReference>
<evidence type="ECO:0000313" key="3">
    <source>
        <dbReference type="EMBL" id="OLN28679.1"/>
    </source>
</evidence>
<dbReference type="GO" id="GO:0016787">
    <property type="term" value="F:hydrolase activity"/>
    <property type="evidence" value="ECO:0007669"/>
    <property type="project" value="UniProtKB-KW"/>
</dbReference>
<name>A0A1Q8QMX4_9FIRM</name>
<dbReference type="Proteomes" id="UP000186102">
    <property type="component" value="Unassembled WGS sequence"/>
</dbReference>
<organism evidence="3 4">
    <name type="scientific">Desulfosporosinus metallidurans</name>
    <dbReference type="NCBI Taxonomy" id="1888891"/>
    <lineage>
        <taxon>Bacteria</taxon>
        <taxon>Bacillati</taxon>
        <taxon>Bacillota</taxon>
        <taxon>Clostridia</taxon>
        <taxon>Eubacteriales</taxon>
        <taxon>Desulfitobacteriaceae</taxon>
        <taxon>Desulfosporosinus</taxon>
    </lineage>
</organism>
<dbReference type="Pfam" id="PF13487">
    <property type="entry name" value="HD_5"/>
    <property type="match status" value="1"/>
</dbReference>
<dbReference type="Gene3D" id="1.10.3210.10">
    <property type="entry name" value="Hypothetical protein af1432"/>
    <property type="match status" value="1"/>
</dbReference>
<dbReference type="SUPFAM" id="SSF109604">
    <property type="entry name" value="HD-domain/PDEase-like"/>
    <property type="match status" value="1"/>
</dbReference>
<accession>A0A1Q8QMX4</accession>
<evidence type="ECO:0000259" key="1">
    <source>
        <dbReference type="PROSITE" id="PS51831"/>
    </source>
</evidence>
<dbReference type="PANTHER" id="PTHR43155">
    <property type="entry name" value="CYCLIC DI-GMP PHOSPHODIESTERASE PA4108-RELATED"/>
    <property type="match status" value="1"/>
</dbReference>
<feature type="domain" description="HD" evidence="1">
    <location>
        <begin position="138"/>
        <end position="260"/>
    </location>
</feature>
<evidence type="ECO:0000259" key="2">
    <source>
        <dbReference type="PROSITE" id="PS51832"/>
    </source>
</evidence>
<dbReference type="InterPro" id="IPR003607">
    <property type="entry name" value="HD/PDEase_dom"/>
</dbReference>
<dbReference type="CDD" id="cd00077">
    <property type="entry name" value="HDc"/>
    <property type="match status" value="1"/>
</dbReference>
<dbReference type="PROSITE" id="PS51832">
    <property type="entry name" value="HD_GYP"/>
    <property type="match status" value="1"/>
</dbReference>
<keyword evidence="4" id="KW-1185">Reference proteome</keyword>
<dbReference type="InterPro" id="IPR006674">
    <property type="entry name" value="HD_domain"/>
</dbReference>